<feature type="compositionally biased region" description="Basic and acidic residues" evidence="1">
    <location>
        <begin position="73"/>
        <end position="88"/>
    </location>
</feature>
<organism evidence="2 3">
    <name type="scientific">Basidiobolus ranarum</name>
    <dbReference type="NCBI Taxonomy" id="34480"/>
    <lineage>
        <taxon>Eukaryota</taxon>
        <taxon>Fungi</taxon>
        <taxon>Fungi incertae sedis</taxon>
        <taxon>Zoopagomycota</taxon>
        <taxon>Entomophthoromycotina</taxon>
        <taxon>Basidiobolomycetes</taxon>
        <taxon>Basidiobolales</taxon>
        <taxon>Basidiobolaceae</taxon>
        <taxon>Basidiobolus</taxon>
    </lineage>
</organism>
<reference evidence="2 3" key="1">
    <citation type="submission" date="2023-04" db="EMBL/GenBank/DDBJ databases">
        <title>Genome of Basidiobolus ranarum AG-B5.</title>
        <authorList>
            <person name="Stajich J.E."/>
            <person name="Carter-House D."/>
            <person name="Gryganskyi A."/>
        </authorList>
    </citation>
    <scope>NUCLEOTIDE SEQUENCE [LARGE SCALE GENOMIC DNA]</scope>
    <source>
        <strain evidence="2 3">AG-B5</strain>
    </source>
</reference>
<gene>
    <name evidence="2" type="primary">RRP12_1</name>
    <name evidence="2" type="ORF">K7432_000691</name>
</gene>
<evidence type="ECO:0000256" key="1">
    <source>
        <dbReference type="SAM" id="MobiDB-lite"/>
    </source>
</evidence>
<protein>
    <submittedName>
        <fullName evidence="2">Pre-rRNA processing protein</fullName>
    </submittedName>
</protein>
<feature type="compositionally biased region" description="Basic residues" evidence="1">
    <location>
        <begin position="102"/>
        <end position="120"/>
    </location>
</feature>
<evidence type="ECO:0000313" key="3">
    <source>
        <dbReference type="Proteomes" id="UP001479436"/>
    </source>
</evidence>
<accession>A0ABR2WAY9</accession>
<sequence length="120" mass="13188">MIDESSDYSENEPVELTAEQQALRKVEGHYLEVMTSKEGFTRETPAAGAQGQNKRHRGKDDQNVAKGGQNVGKEYKAKRAGGDVKKGGLDSYTYAPLNRTSLKSKGKLNLKGSKSGKRYH</sequence>
<evidence type="ECO:0000313" key="2">
    <source>
        <dbReference type="EMBL" id="KAK9728939.1"/>
    </source>
</evidence>
<name>A0ABR2WAY9_9FUNG</name>
<comment type="caution">
    <text evidence="2">The sequence shown here is derived from an EMBL/GenBank/DDBJ whole genome shotgun (WGS) entry which is preliminary data.</text>
</comment>
<dbReference type="Proteomes" id="UP001479436">
    <property type="component" value="Unassembled WGS sequence"/>
</dbReference>
<keyword evidence="3" id="KW-1185">Reference proteome</keyword>
<feature type="region of interest" description="Disordered" evidence="1">
    <location>
        <begin position="36"/>
        <end position="120"/>
    </location>
</feature>
<dbReference type="EMBL" id="JASJQH010006888">
    <property type="protein sequence ID" value="KAK9728939.1"/>
    <property type="molecule type" value="Genomic_DNA"/>
</dbReference>
<proteinExistence type="predicted"/>